<gene>
    <name evidence="4" type="ORF">L227DRAFT_612400</name>
</gene>
<reference evidence="4" key="1">
    <citation type="journal article" date="2018" name="Genome Biol. Evol.">
        <title>Genomics and development of Lentinus tigrinus, a white-rot wood-decaying mushroom with dimorphic fruiting bodies.</title>
        <authorList>
            <person name="Wu B."/>
            <person name="Xu Z."/>
            <person name="Knudson A."/>
            <person name="Carlson A."/>
            <person name="Chen N."/>
            <person name="Kovaka S."/>
            <person name="LaButti K."/>
            <person name="Lipzen A."/>
            <person name="Pennachio C."/>
            <person name="Riley R."/>
            <person name="Schakwitz W."/>
            <person name="Umezawa K."/>
            <person name="Ohm R.A."/>
            <person name="Grigoriev I.V."/>
            <person name="Nagy L.G."/>
            <person name="Gibbons J."/>
            <person name="Hibbett D."/>
        </authorList>
    </citation>
    <scope>NUCLEOTIDE SEQUENCE [LARGE SCALE GENOMIC DNA]</scope>
    <source>
        <strain evidence="4">ALCF2SS1-6</strain>
    </source>
</reference>
<keyword evidence="2" id="KW-0472">Membrane</keyword>
<dbReference type="AlphaFoldDB" id="A0A5C2S5H1"/>
<feature type="transmembrane region" description="Helical" evidence="2">
    <location>
        <begin position="176"/>
        <end position="197"/>
    </location>
</feature>
<organism evidence="4 5">
    <name type="scientific">Lentinus tigrinus ALCF2SS1-6</name>
    <dbReference type="NCBI Taxonomy" id="1328759"/>
    <lineage>
        <taxon>Eukaryota</taxon>
        <taxon>Fungi</taxon>
        <taxon>Dikarya</taxon>
        <taxon>Basidiomycota</taxon>
        <taxon>Agaricomycotina</taxon>
        <taxon>Agaricomycetes</taxon>
        <taxon>Polyporales</taxon>
        <taxon>Polyporaceae</taxon>
        <taxon>Lentinus</taxon>
    </lineage>
</organism>
<dbReference type="Proteomes" id="UP000313359">
    <property type="component" value="Unassembled WGS sequence"/>
</dbReference>
<evidence type="ECO:0000259" key="3">
    <source>
        <dbReference type="Pfam" id="PF20151"/>
    </source>
</evidence>
<name>A0A5C2S5H1_9APHY</name>
<keyword evidence="5" id="KW-1185">Reference proteome</keyword>
<accession>A0A5C2S5H1</accession>
<dbReference type="OrthoDB" id="2756573at2759"/>
<feature type="domain" description="DUF6533" evidence="3">
    <location>
        <begin position="24"/>
        <end position="63"/>
    </location>
</feature>
<feature type="transmembrane region" description="Helical" evidence="2">
    <location>
        <begin position="57"/>
        <end position="76"/>
    </location>
</feature>
<protein>
    <recommendedName>
        <fullName evidence="3">DUF6533 domain-containing protein</fullName>
    </recommendedName>
</protein>
<evidence type="ECO:0000256" key="1">
    <source>
        <dbReference type="SAM" id="MobiDB-lite"/>
    </source>
</evidence>
<evidence type="ECO:0000256" key="2">
    <source>
        <dbReference type="SAM" id="Phobius"/>
    </source>
</evidence>
<feature type="transmembrane region" description="Helical" evidence="2">
    <location>
        <begin position="26"/>
        <end position="45"/>
    </location>
</feature>
<feature type="region of interest" description="Disordered" evidence="1">
    <location>
        <begin position="272"/>
        <end position="304"/>
    </location>
</feature>
<dbReference type="Pfam" id="PF20151">
    <property type="entry name" value="DUF6533"/>
    <property type="match status" value="1"/>
</dbReference>
<evidence type="ECO:0000313" key="4">
    <source>
        <dbReference type="EMBL" id="RPD59015.1"/>
    </source>
</evidence>
<evidence type="ECO:0000313" key="5">
    <source>
        <dbReference type="Proteomes" id="UP000313359"/>
    </source>
</evidence>
<dbReference type="InterPro" id="IPR045340">
    <property type="entry name" value="DUF6533"/>
</dbReference>
<keyword evidence="2" id="KW-1133">Transmembrane helix</keyword>
<dbReference type="EMBL" id="ML122272">
    <property type="protein sequence ID" value="RPD59015.1"/>
    <property type="molecule type" value="Genomic_DNA"/>
</dbReference>
<keyword evidence="2" id="KW-0812">Transmembrane</keyword>
<proteinExistence type="predicted"/>
<sequence length="304" mass="32911">MSSDANADAAALVALYDNLYKGEYCIVASLVLFFYDAITTLIREVTCFRTGKWSGSLLLFLANKGISGTLYVVTVVKFGSFFSDEVHYGGSYGFAGINLPPFGCLYTDNTSEALNRTFVPLIVNVSELHLTPFKASRAPLIVADVLLIYITWTKLSNRDVLRGISRNTRLSLSDIILRDGTVYFIVLFFLNVLHLAFSLLSLEKDGNQASYVTTFTAPITTILVSRFLLQLQEANQAAIGLLDPDDSMRHSTPTSLASLSFVRSLGGAIDPDLPGDDDVASLSDQLSRGVGEDGDALPSSCSTA</sequence>